<keyword evidence="3 6" id="KW-0812">Transmembrane</keyword>
<dbReference type="Pfam" id="PF07690">
    <property type="entry name" value="MFS_1"/>
    <property type="match status" value="1"/>
</dbReference>
<feature type="transmembrane region" description="Helical" evidence="6">
    <location>
        <begin position="205"/>
        <end position="227"/>
    </location>
</feature>
<reference evidence="8 9" key="1">
    <citation type="submission" date="2021-01" db="EMBL/GenBank/DDBJ databases">
        <title>Entomomonas sp. F2A isolated from a house cricket (Acheta domesticus).</title>
        <authorList>
            <person name="Spergser J."/>
            <person name="Busse H.-J."/>
        </authorList>
    </citation>
    <scope>NUCLEOTIDE SEQUENCE [LARGE SCALE GENOMIC DNA]</scope>
    <source>
        <strain evidence="8 9">F2A</strain>
    </source>
</reference>
<comment type="subcellular location">
    <subcellularLocation>
        <location evidence="1">Cell membrane</location>
        <topology evidence="1">Multi-pass membrane protein</topology>
    </subcellularLocation>
</comment>
<dbReference type="Proteomes" id="UP000595278">
    <property type="component" value="Chromosome"/>
</dbReference>
<keyword evidence="4 6" id="KW-1133">Transmembrane helix</keyword>
<dbReference type="KEGG" id="eaz:JHT90_12150"/>
<dbReference type="InterPro" id="IPR050189">
    <property type="entry name" value="MFS_Efflux_Transporters"/>
</dbReference>
<evidence type="ECO:0000256" key="6">
    <source>
        <dbReference type="SAM" id="Phobius"/>
    </source>
</evidence>
<evidence type="ECO:0000256" key="2">
    <source>
        <dbReference type="ARBA" id="ARBA00022475"/>
    </source>
</evidence>
<feature type="transmembrane region" description="Helical" evidence="6">
    <location>
        <begin position="268"/>
        <end position="284"/>
    </location>
</feature>
<feature type="domain" description="Major facilitator superfamily (MFS) profile" evidence="7">
    <location>
        <begin position="7"/>
        <end position="380"/>
    </location>
</feature>
<dbReference type="RefSeq" id="WP_201091349.1">
    <property type="nucleotide sequence ID" value="NZ_CP067393.1"/>
</dbReference>
<evidence type="ECO:0000313" key="8">
    <source>
        <dbReference type="EMBL" id="QQP85126.1"/>
    </source>
</evidence>
<dbReference type="PANTHER" id="PTHR43124">
    <property type="entry name" value="PURINE EFFLUX PUMP PBUE"/>
    <property type="match status" value="1"/>
</dbReference>
<feature type="transmembrane region" description="Helical" evidence="6">
    <location>
        <begin position="73"/>
        <end position="90"/>
    </location>
</feature>
<evidence type="ECO:0000313" key="9">
    <source>
        <dbReference type="Proteomes" id="UP000595278"/>
    </source>
</evidence>
<organism evidence="8 9">
    <name type="scientific">Entomomonas asaccharolytica</name>
    <dbReference type="NCBI Taxonomy" id="2785331"/>
    <lineage>
        <taxon>Bacteria</taxon>
        <taxon>Pseudomonadati</taxon>
        <taxon>Pseudomonadota</taxon>
        <taxon>Gammaproteobacteria</taxon>
        <taxon>Pseudomonadales</taxon>
        <taxon>Pseudomonadaceae</taxon>
        <taxon>Entomomonas</taxon>
    </lineage>
</organism>
<evidence type="ECO:0000256" key="3">
    <source>
        <dbReference type="ARBA" id="ARBA00022692"/>
    </source>
</evidence>
<dbReference type="PANTHER" id="PTHR43124:SF3">
    <property type="entry name" value="CHLORAMPHENICOL EFFLUX PUMP RV0191"/>
    <property type="match status" value="1"/>
</dbReference>
<evidence type="ECO:0000259" key="7">
    <source>
        <dbReference type="PROSITE" id="PS50850"/>
    </source>
</evidence>
<dbReference type="GO" id="GO:0022857">
    <property type="term" value="F:transmembrane transporter activity"/>
    <property type="evidence" value="ECO:0007669"/>
    <property type="project" value="InterPro"/>
</dbReference>
<dbReference type="PROSITE" id="PS50850">
    <property type="entry name" value="MFS"/>
    <property type="match status" value="1"/>
</dbReference>
<evidence type="ECO:0000256" key="1">
    <source>
        <dbReference type="ARBA" id="ARBA00004651"/>
    </source>
</evidence>
<sequence length="383" mass="41504">MTKTTKISLILAICGFACSIGLRAFDPVIPDIAITYNVSIKVASLSAAIFALAYGFGQLLMGPLSDKLGRYRVLTLAMIMVSFFSLLALVPNTYFMLILSRFGAGLFASAVVASSLALLGQLFSANKRGVVIARFMMAVITAQLLGAVIMSHVSPHFEIMFLVLAVLPIIGLVLLYSVRYEPILNEQSQGKLTDHIGSIFKQTHLPLMALLGLLDGILVFGPIPYISVKLATFSVNTAIAGYAIACFAIGGLVFAVISQYLIRLLKQSQFTVGIICLSLVWLLIAYSSVYWLILLAMFLVGLSFYILHNMLQVNASNCYPPARASAMSLFAFAFFLGQGTGPILFGSLVNLFGLNQSFIIFALSAFVVGIVSWPKRYKISDQL</sequence>
<feature type="transmembrane region" description="Helical" evidence="6">
    <location>
        <begin position="290"/>
        <end position="308"/>
    </location>
</feature>
<name>A0A974NEE9_9GAMM</name>
<dbReference type="AlphaFoldDB" id="A0A974NEE9"/>
<proteinExistence type="predicted"/>
<dbReference type="SUPFAM" id="SSF103473">
    <property type="entry name" value="MFS general substrate transporter"/>
    <property type="match status" value="1"/>
</dbReference>
<feature type="transmembrane region" description="Helical" evidence="6">
    <location>
        <begin position="354"/>
        <end position="373"/>
    </location>
</feature>
<evidence type="ECO:0000256" key="5">
    <source>
        <dbReference type="ARBA" id="ARBA00023136"/>
    </source>
</evidence>
<feature type="transmembrane region" description="Helical" evidence="6">
    <location>
        <begin position="131"/>
        <end position="153"/>
    </location>
</feature>
<dbReference type="GO" id="GO:0005886">
    <property type="term" value="C:plasma membrane"/>
    <property type="evidence" value="ECO:0007669"/>
    <property type="project" value="UniProtKB-SubCell"/>
</dbReference>
<dbReference type="EMBL" id="CP067393">
    <property type="protein sequence ID" value="QQP85126.1"/>
    <property type="molecule type" value="Genomic_DNA"/>
</dbReference>
<dbReference type="InterPro" id="IPR036259">
    <property type="entry name" value="MFS_trans_sf"/>
</dbReference>
<feature type="transmembrane region" description="Helical" evidence="6">
    <location>
        <begin position="329"/>
        <end position="348"/>
    </location>
</feature>
<dbReference type="Gene3D" id="1.20.1250.20">
    <property type="entry name" value="MFS general substrate transporter like domains"/>
    <property type="match status" value="1"/>
</dbReference>
<accession>A0A974NEE9</accession>
<evidence type="ECO:0000256" key="4">
    <source>
        <dbReference type="ARBA" id="ARBA00022989"/>
    </source>
</evidence>
<gene>
    <name evidence="8" type="ORF">JHT90_12150</name>
</gene>
<keyword evidence="5 6" id="KW-0472">Membrane</keyword>
<feature type="transmembrane region" description="Helical" evidence="6">
    <location>
        <begin position="40"/>
        <end position="61"/>
    </location>
</feature>
<dbReference type="InterPro" id="IPR020846">
    <property type="entry name" value="MFS_dom"/>
</dbReference>
<keyword evidence="2" id="KW-1003">Cell membrane</keyword>
<feature type="transmembrane region" description="Helical" evidence="6">
    <location>
        <begin position="239"/>
        <end position="261"/>
    </location>
</feature>
<keyword evidence="9" id="KW-1185">Reference proteome</keyword>
<protein>
    <submittedName>
        <fullName evidence="8">MFS transporter</fullName>
    </submittedName>
</protein>
<feature type="transmembrane region" description="Helical" evidence="6">
    <location>
        <begin position="159"/>
        <end position="178"/>
    </location>
</feature>
<feature type="transmembrane region" description="Helical" evidence="6">
    <location>
        <begin position="96"/>
        <end position="119"/>
    </location>
</feature>
<dbReference type="InterPro" id="IPR011701">
    <property type="entry name" value="MFS"/>
</dbReference>